<feature type="region of interest" description="Disordered" evidence="1">
    <location>
        <begin position="1"/>
        <end position="62"/>
    </location>
</feature>
<dbReference type="EMBL" id="BKCJ010424052">
    <property type="protein sequence ID" value="GFA43815.1"/>
    <property type="molecule type" value="Genomic_DNA"/>
</dbReference>
<feature type="compositionally biased region" description="Pro residues" evidence="1">
    <location>
        <begin position="21"/>
        <end position="49"/>
    </location>
</feature>
<organism evidence="2">
    <name type="scientific">Tanacetum cinerariifolium</name>
    <name type="common">Dalmatian daisy</name>
    <name type="synonym">Chrysanthemum cinerariifolium</name>
    <dbReference type="NCBI Taxonomy" id="118510"/>
    <lineage>
        <taxon>Eukaryota</taxon>
        <taxon>Viridiplantae</taxon>
        <taxon>Streptophyta</taxon>
        <taxon>Embryophyta</taxon>
        <taxon>Tracheophyta</taxon>
        <taxon>Spermatophyta</taxon>
        <taxon>Magnoliopsida</taxon>
        <taxon>eudicotyledons</taxon>
        <taxon>Gunneridae</taxon>
        <taxon>Pentapetalae</taxon>
        <taxon>asterids</taxon>
        <taxon>campanulids</taxon>
        <taxon>Asterales</taxon>
        <taxon>Asteraceae</taxon>
        <taxon>Asteroideae</taxon>
        <taxon>Anthemideae</taxon>
        <taxon>Anthemidinae</taxon>
        <taxon>Tanacetum</taxon>
    </lineage>
</organism>
<evidence type="ECO:0000256" key="1">
    <source>
        <dbReference type="SAM" id="MobiDB-lite"/>
    </source>
</evidence>
<proteinExistence type="predicted"/>
<feature type="compositionally biased region" description="Acidic residues" evidence="1">
    <location>
        <begin position="9"/>
        <end position="18"/>
    </location>
</feature>
<evidence type="ECO:0000313" key="2">
    <source>
        <dbReference type="EMBL" id="GFA43815.1"/>
    </source>
</evidence>
<sequence>MLVQPQAQDAEEEEEDDIPTAPTPPSPINAPSPPLKDPTPTPHASPPSLPQEQPTTTSESSMTFLNTLLETYATLEEEEVKVFRSKEAKKGGKIEAIDADEDITLVDVEIQEEVADMDAELQGRITQEDVSAVATKDVCTAEPIVFDDEEVTITMDQTLIKMKAEKERLLDEQIAKRLHDDEVEKVAAKEKKEHDDLERAKVLQK</sequence>
<protein>
    <submittedName>
        <fullName evidence="2">Uncharacterized protein</fullName>
    </submittedName>
</protein>
<feature type="compositionally biased region" description="Polar residues" evidence="1">
    <location>
        <begin position="50"/>
        <end position="62"/>
    </location>
</feature>
<reference evidence="2" key="1">
    <citation type="journal article" date="2019" name="Sci. Rep.">
        <title>Draft genome of Tanacetum cinerariifolium, the natural source of mosquito coil.</title>
        <authorList>
            <person name="Yamashiro T."/>
            <person name="Shiraishi A."/>
            <person name="Satake H."/>
            <person name="Nakayama K."/>
        </authorList>
    </citation>
    <scope>NUCLEOTIDE SEQUENCE</scope>
</reference>
<accession>A0A699JKN3</accession>
<comment type="caution">
    <text evidence="2">The sequence shown here is derived from an EMBL/GenBank/DDBJ whole genome shotgun (WGS) entry which is preliminary data.</text>
</comment>
<name>A0A699JKN3_TANCI</name>
<gene>
    <name evidence="2" type="ORF">Tci_615787</name>
</gene>
<dbReference type="AlphaFoldDB" id="A0A699JKN3"/>